<dbReference type="PANTHER" id="PTHR11749">
    <property type="entry name" value="RIBULOSE-5-PHOSPHATE-3-EPIMERASE"/>
    <property type="match status" value="1"/>
</dbReference>
<proteinExistence type="predicted"/>
<comment type="caution">
    <text evidence="3">The sequence shown here is derived from an EMBL/GenBank/DDBJ whole genome shotgun (WGS) entry which is preliminary data.</text>
</comment>
<dbReference type="Pfam" id="PF00834">
    <property type="entry name" value="Ribul_P_3_epim"/>
    <property type="match status" value="1"/>
</dbReference>
<gene>
    <name evidence="3" type="ORF">COT88_00745</name>
</gene>
<dbReference type="InterPro" id="IPR013785">
    <property type="entry name" value="Aldolase_TIM"/>
</dbReference>
<dbReference type="GO" id="GO:0005975">
    <property type="term" value="P:carbohydrate metabolic process"/>
    <property type="evidence" value="ECO:0007669"/>
    <property type="project" value="InterPro"/>
</dbReference>
<evidence type="ECO:0000256" key="2">
    <source>
        <dbReference type="ARBA" id="ARBA00023235"/>
    </source>
</evidence>
<dbReference type="InterPro" id="IPR011060">
    <property type="entry name" value="RibuloseP-bd_barrel"/>
</dbReference>
<keyword evidence="2" id="KW-0413">Isomerase</keyword>
<name>A0A2H0VHK1_9BACT</name>
<dbReference type="EMBL" id="PFAG01000010">
    <property type="protein sequence ID" value="PIR98582.1"/>
    <property type="molecule type" value="Genomic_DNA"/>
</dbReference>
<dbReference type="AlphaFoldDB" id="A0A2H0VHK1"/>
<dbReference type="Proteomes" id="UP000230776">
    <property type="component" value="Unassembled WGS sequence"/>
</dbReference>
<sequence>MQRGWFLFGFKLRFLEKKDIKEELRKLEKLIIPVINRETFEEASSDIRLVEKFLPTGGWIHIDVSDGRFSNTKSWGSPQDLKSLETELNIEAHLMVQDLDEAIDSWIDAGVKRVIIPAQKVLDIDNISEKIHKRGAELMISYDPNTQIEGAGGYLDKIDGYQVLSVSPGPSGQDFEEESLSRISFLRGFGEGVKIEVDGGINLETGRMALEAGANILASSSYIFKSQNPEDAYKKLDSIL</sequence>
<evidence type="ECO:0000313" key="4">
    <source>
        <dbReference type="Proteomes" id="UP000230776"/>
    </source>
</evidence>
<evidence type="ECO:0000256" key="1">
    <source>
        <dbReference type="ARBA" id="ARBA00022723"/>
    </source>
</evidence>
<reference evidence="4" key="1">
    <citation type="submission" date="2017-09" db="EMBL/GenBank/DDBJ databases">
        <title>Depth-based differentiation of microbial function through sediment-hosted aquifers and enrichment of novel symbionts in the deep terrestrial subsurface.</title>
        <authorList>
            <person name="Probst A.J."/>
            <person name="Ladd B."/>
            <person name="Jarett J.K."/>
            <person name="Geller-Mcgrath D.E."/>
            <person name="Sieber C.M.K."/>
            <person name="Emerson J.B."/>
            <person name="Anantharaman K."/>
            <person name="Thomas B.C."/>
            <person name="Malmstrom R."/>
            <person name="Stieglmeier M."/>
            <person name="Klingl A."/>
            <person name="Woyke T."/>
            <person name="Ryan C.M."/>
            <person name="Banfield J.F."/>
        </authorList>
    </citation>
    <scope>NUCLEOTIDE SEQUENCE [LARGE SCALE GENOMIC DNA]</scope>
</reference>
<dbReference type="GO" id="GO:0046872">
    <property type="term" value="F:metal ion binding"/>
    <property type="evidence" value="ECO:0007669"/>
    <property type="project" value="UniProtKB-KW"/>
</dbReference>
<organism evidence="3 4">
    <name type="scientific">Candidatus Colwellbacteria bacterium CG10_big_fil_rev_8_21_14_0_10_41_28</name>
    <dbReference type="NCBI Taxonomy" id="1974539"/>
    <lineage>
        <taxon>Bacteria</taxon>
        <taxon>Candidatus Colwelliibacteriota</taxon>
    </lineage>
</organism>
<dbReference type="InterPro" id="IPR000056">
    <property type="entry name" value="Ribul_P_3_epim-like"/>
</dbReference>
<accession>A0A2H0VHK1</accession>
<keyword evidence="1" id="KW-0479">Metal-binding</keyword>
<dbReference type="Gene3D" id="3.20.20.70">
    <property type="entry name" value="Aldolase class I"/>
    <property type="match status" value="1"/>
</dbReference>
<evidence type="ECO:0008006" key="5">
    <source>
        <dbReference type="Google" id="ProtNLM"/>
    </source>
</evidence>
<protein>
    <recommendedName>
        <fullName evidence="5">Ribulose-phosphate 3-epimerase</fullName>
    </recommendedName>
</protein>
<dbReference type="SUPFAM" id="SSF51366">
    <property type="entry name" value="Ribulose-phoshate binding barrel"/>
    <property type="match status" value="1"/>
</dbReference>
<dbReference type="GO" id="GO:0016857">
    <property type="term" value="F:racemase and epimerase activity, acting on carbohydrates and derivatives"/>
    <property type="evidence" value="ECO:0007669"/>
    <property type="project" value="InterPro"/>
</dbReference>
<evidence type="ECO:0000313" key="3">
    <source>
        <dbReference type="EMBL" id="PIR98582.1"/>
    </source>
</evidence>